<evidence type="ECO:0000313" key="6">
    <source>
        <dbReference type="EMBL" id="EDM75868.1"/>
    </source>
</evidence>
<dbReference type="Pfam" id="PF00440">
    <property type="entry name" value="TetR_N"/>
    <property type="match status" value="1"/>
</dbReference>
<keyword evidence="1" id="KW-0805">Transcription regulation</keyword>
<reference evidence="6 7" key="1">
    <citation type="submission" date="2007-06" db="EMBL/GenBank/DDBJ databases">
        <authorList>
            <person name="Shimkets L."/>
            <person name="Ferriera S."/>
            <person name="Johnson J."/>
            <person name="Kravitz S."/>
            <person name="Beeson K."/>
            <person name="Sutton G."/>
            <person name="Rogers Y.-H."/>
            <person name="Friedman R."/>
            <person name="Frazier M."/>
            <person name="Venter J.C."/>
        </authorList>
    </citation>
    <scope>NUCLEOTIDE SEQUENCE [LARGE SCALE GENOMIC DNA]</scope>
    <source>
        <strain evidence="6 7">SIR-1</strain>
    </source>
</reference>
<comment type="caution">
    <text evidence="6">The sequence shown here is derived from an EMBL/GenBank/DDBJ whole genome shotgun (WGS) entry which is preliminary data.</text>
</comment>
<dbReference type="PROSITE" id="PS50977">
    <property type="entry name" value="HTH_TETR_2"/>
    <property type="match status" value="1"/>
</dbReference>
<evidence type="ECO:0000256" key="2">
    <source>
        <dbReference type="ARBA" id="ARBA00023125"/>
    </source>
</evidence>
<feature type="domain" description="HTH tetR-type" evidence="5">
    <location>
        <begin position="5"/>
        <end position="65"/>
    </location>
</feature>
<dbReference type="GO" id="GO:0003677">
    <property type="term" value="F:DNA binding"/>
    <property type="evidence" value="ECO:0007669"/>
    <property type="project" value="UniProtKB-UniRule"/>
</dbReference>
<dbReference type="InterPro" id="IPR011075">
    <property type="entry name" value="TetR_C"/>
</dbReference>
<gene>
    <name evidence="6" type="ORF">PPSIR1_08137</name>
</gene>
<dbReference type="STRING" id="391625.PPSIR1_08137"/>
<dbReference type="SUPFAM" id="SSF48498">
    <property type="entry name" value="Tetracyclin repressor-like, C-terminal domain"/>
    <property type="match status" value="1"/>
</dbReference>
<sequence length="199" mass="22274">MGKGHDTRRAILSQALDLSTEIGLEGLSIGVIAKQVGMSKSGLYAHFDSKEDLQCQVLDAAAESFRLNVVLPAIKKPRGLPRVEAMFELWLEWSTTAMRGGCPFVAAAADFDDRPGVVRQRLVMHLEDLRQTLVRAAEIAVEVSHFRADLDTRQLAFETWAFVLAFHQYQRLMGIEASPRRAKRAFERLIRDAQGPSPR</sequence>
<dbReference type="EMBL" id="ABCS01000078">
    <property type="protein sequence ID" value="EDM75868.1"/>
    <property type="molecule type" value="Genomic_DNA"/>
</dbReference>
<dbReference type="Gene3D" id="1.10.10.60">
    <property type="entry name" value="Homeodomain-like"/>
    <property type="match status" value="1"/>
</dbReference>
<dbReference type="eggNOG" id="COG1309">
    <property type="taxonomic scope" value="Bacteria"/>
</dbReference>
<evidence type="ECO:0000256" key="3">
    <source>
        <dbReference type="ARBA" id="ARBA00023163"/>
    </source>
</evidence>
<evidence type="ECO:0000256" key="1">
    <source>
        <dbReference type="ARBA" id="ARBA00023015"/>
    </source>
</evidence>
<dbReference type="InterPro" id="IPR001647">
    <property type="entry name" value="HTH_TetR"/>
</dbReference>
<proteinExistence type="predicted"/>
<accession>A6GE02</accession>
<evidence type="ECO:0000313" key="7">
    <source>
        <dbReference type="Proteomes" id="UP000005801"/>
    </source>
</evidence>
<dbReference type="SUPFAM" id="SSF46689">
    <property type="entry name" value="Homeodomain-like"/>
    <property type="match status" value="1"/>
</dbReference>
<dbReference type="InterPro" id="IPR036271">
    <property type="entry name" value="Tet_transcr_reg_TetR-rel_C_sf"/>
</dbReference>
<dbReference type="InterPro" id="IPR009057">
    <property type="entry name" value="Homeodomain-like_sf"/>
</dbReference>
<dbReference type="PANTHER" id="PTHR47506">
    <property type="entry name" value="TRANSCRIPTIONAL REGULATORY PROTEIN"/>
    <property type="match status" value="1"/>
</dbReference>
<dbReference type="AlphaFoldDB" id="A6GE02"/>
<dbReference type="PANTHER" id="PTHR47506:SF6">
    <property type="entry name" value="HTH-TYPE TRANSCRIPTIONAL REPRESSOR NEMR"/>
    <property type="match status" value="1"/>
</dbReference>
<evidence type="ECO:0000259" key="5">
    <source>
        <dbReference type="PROSITE" id="PS50977"/>
    </source>
</evidence>
<dbReference type="Gene3D" id="1.10.357.10">
    <property type="entry name" value="Tetracycline Repressor, domain 2"/>
    <property type="match status" value="1"/>
</dbReference>
<keyword evidence="7" id="KW-1185">Reference proteome</keyword>
<organism evidence="6 7">
    <name type="scientific">Plesiocystis pacifica SIR-1</name>
    <dbReference type="NCBI Taxonomy" id="391625"/>
    <lineage>
        <taxon>Bacteria</taxon>
        <taxon>Pseudomonadati</taxon>
        <taxon>Myxococcota</taxon>
        <taxon>Polyangia</taxon>
        <taxon>Nannocystales</taxon>
        <taxon>Nannocystaceae</taxon>
        <taxon>Plesiocystis</taxon>
    </lineage>
</organism>
<keyword evidence="3" id="KW-0804">Transcription</keyword>
<name>A6GE02_9BACT</name>
<protein>
    <submittedName>
        <fullName evidence="6">Transcriptional regulator, TetR family protein</fullName>
    </submittedName>
</protein>
<evidence type="ECO:0000256" key="4">
    <source>
        <dbReference type="PROSITE-ProRule" id="PRU00335"/>
    </source>
</evidence>
<feature type="DNA-binding region" description="H-T-H motif" evidence="4">
    <location>
        <begin position="28"/>
        <end position="47"/>
    </location>
</feature>
<dbReference type="PRINTS" id="PR00455">
    <property type="entry name" value="HTHTETR"/>
</dbReference>
<dbReference type="OrthoDB" id="9811084at2"/>
<dbReference type="Pfam" id="PF16925">
    <property type="entry name" value="TetR_C_13"/>
    <property type="match status" value="1"/>
</dbReference>
<keyword evidence="2 4" id="KW-0238">DNA-binding</keyword>
<dbReference type="RefSeq" id="WP_006974942.1">
    <property type="nucleotide sequence ID" value="NZ_ABCS01000078.1"/>
</dbReference>
<dbReference type="Proteomes" id="UP000005801">
    <property type="component" value="Unassembled WGS sequence"/>
</dbReference>